<evidence type="ECO:0000256" key="6">
    <source>
        <dbReference type="SAM" id="MobiDB-lite"/>
    </source>
</evidence>
<proteinExistence type="predicted"/>
<feature type="domain" description="SH2" evidence="8">
    <location>
        <begin position="79"/>
        <end position="196"/>
    </location>
</feature>
<dbReference type="PROSITE" id="PS50055">
    <property type="entry name" value="TYR_PHOSPHATASE_PTP"/>
    <property type="match status" value="1"/>
</dbReference>
<dbReference type="SUPFAM" id="SSF55550">
    <property type="entry name" value="SH2 domain"/>
    <property type="match status" value="2"/>
</dbReference>
<evidence type="ECO:0000256" key="7">
    <source>
        <dbReference type="SAM" id="Phobius"/>
    </source>
</evidence>
<feature type="domain" description="Tyrosine specific protein phosphatases" evidence="10">
    <location>
        <begin position="626"/>
        <end position="713"/>
    </location>
</feature>
<evidence type="ECO:0000259" key="8">
    <source>
        <dbReference type="PROSITE" id="PS50001"/>
    </source>
</evidence>
<dbReference type="SUPFAM" id="SSF52799">
    <property type="entry name" value="(Phosphotyrosine protein) phosphatases II"/>
    <property type="match status" value="2"/>
</dbReference>
<keyword evidence="3" id="KW-0904">Protein phosphatase</keyword>
<reference evidence="12" key="1">
    <citation type="submission" date="2022-11" db="UniProtKB">
        <authorList>
            <consortium name="WormBaseParasite"/>
        </authorList>
    </citation>
    <scope>IDENTIFICATION</scope>
</reference>
<keyword evidence="2" id="KW-0378">Hydrolase</keyword>
<dbReference type="SMART" id="SM00404">
    <property type="entry name" value="PTPc_motif"/>
    <property type="match status" value="1"/>
</dbReference>
<evidence type="ECO:0000256" key="5">
    <source>
        <dbReference type="PROSITE-ProRule" id="PRU00191"/>
    </source>
</evidence>
<dbReference type="GO" id="GO:0030154">
    <property type="term" value="P:cell differentiation"/>
    <property type="evidence" value="ECO:0007669"/>
    <property type="project" value="TreeGrafter"/>
</dbReference>
<accession>A0A915NSP1</accession>
<evidence type="ECO:0000256" key="2">
    <source>
        <dbReference type="ARBA" id="ARBA00022801"/>
    </source>
</evidence>
<dbReference type="InterPro" id="IPR036860">
    <property type="entry name" value="SH2_dom_sf"/>
</dbReference>
<keyword evidence="7" id="KW-0472">Membrane</keyword>
<keyword evidence="11" id="KW-1185">Reference proteome</keyword>
<dbReference type="SMART" id="SM00194">
    <property type="entry name" value="PTPc"/>
    <property type="match status" value="1"/>
</dbReference>
<dbReference type="GO" id="GO:0005737">
    <property type="term" value="C:cytoplasm"/>
    <property type="evidence" value="ECO:0007669"/>
    <property type="project" value="TreeGrafter"/>
</dbReference>
<dbReference type="InterPro" id="IPR045851">
    <property type="entry name" value="AMP-bd_C_sf"/>
</dbReference>
<evidence type="ECO:0000313" key="11">
    <source>
        <dbReference type="Proteomes" id="UP000887560"/>
    </source>
</evidence>
<feature type="domain" description="Tyrosine-protein phosphatase" evidence="9">
    <location>
        <begin position="336"/>
        <end position="722"/>
    </location>
</feature>
<dbReference type="PANTHER" id="PTHR46257">
    <property type="entry name" value="TYROSINE-PROTEIN PHOSPHATASE CORKSCREW"/>
    <property type="match status" value="1"/>
</dbReference>
<evidence type="ECO:0000256" key="3">
    <source>
        <dbReference type="ARBA" id="ARBA00022912"/>
    </source>
</evidence>
<dbReference type="GO" id="GO:0000278">
    <property type="term" value="P:mitotic cell cycle"/>
    <property type="evidence" value="ECO:0007669"/>
    <property type="project" value="TreeGrafter"/>
</dbReference>
<dbReference type="GO" id="GO:0001784">
    <property type="term" value="F:phosphotyrosine residue binding"/>
    <property type="evidence" value="ECO:0007669"/>
    <property type="project" value="TreeGrafter"/>
</dbReference>
<dbReference type="PROSITE" id="PS50001">
    <property type="entry name" value="SH2"/>
    <property type="match status" value="2"/>
</dbReference>
<sequence length="746" mass="85484">MNENGTVSIVGRYKDMIIRGGENIYPTEVEQFIDKHPAVADVQVIGVTGKVKKFEMREISKRELKLENVKSHFNDTGIRFFYEITGERARELLFLYGSNGVGFLLLVLLGFELLKGPSSEFIVRPSESSASDYTLSIHRGTRVTHVKIVHNPLSKTLRLPSGHDFHSVEAVVQFLEANPKVLTEADGLSIELTKPAQLPIAETVVNVGSDRFFHIATSGHEAEALLKDEPCGTYLVRESCSNEGEFALSVRSNTDKVVHVRISHKNGRFCIVPKDNFRTLAGLVENYIRLPMVQNGGSAVKLKTPLPSTRFTAATIDDRIDCLLKQSKKHGAKDEFAEEFENLHRHEEDSQLFISCKEGRKAENVRKNRYRNVVPFDHTRIRLQRSPSSNIGCAGGGGKLLVNNDYINANYVEIPLDTKRYPEFADFKRRYISTQGCLEETVSDFWQMVWQENSLLIVMVTKEVERGRVKCYRYWPDLDEEFNYGNLIVKTIEFYLLFLRQMVWQENSLLIVMVTKEVERGRVKCYRYWPDLDEEFTYGNLIVKTIEETKSDDYMRRVFVLKRKSATEHKMTSEAKNVTSSSTSSCKEDQEEIHQKDEKEEEQKLIYHFQILSWEDNDACPVESVLNFLDAVNECEKNEIGGVKNKINKKSKIGPTIVHCSAGIGRTGTFLALDIIINRIKQKGPKCVCDVQRTVKMLREQRATMVQTEAQYRFIFHVISAFMRGYRSQFQLTYKKTNSVEGPHRP</sequence>
<dbReference type="Pfam" id="PF00017">
    <property type="entry name" value="SH2"/>
    <property type="match status" value="2"/>
</dbReference>
<feature type="domain" description="SH2" evidence="8">
    <location>
        <begin position="212"/>
        <end position="306"/>
    </location>
</feature>
<dbReference type="AlphaFoldDB" id="A0A915NSP1"/>
<dbReference type="PRINTS" id="PR00700">
    <property type="entry name" value="PRTYPHPHTASE"/>
</dbReference>
<evidence type="ECO:0000259" key="9">
    <source>
        <dbReference type="PROSITE" id="PS50055"/>
    </source>
</evidence>
<dbReference type="WBParaSite" id="scf7180000420545.g5439">
    <property type="protein sequence ID" value="scf7180000420545.g5439"/>
    <property type="gene ID" value="scf7180000420545.g5439"/>
</dbReference>
<dbReference type="InterPro" id="IPR016130">
    <property type="entry name" value="Tyr_Pase_AS"/>
</dbReference>
<dbReference type="Proteomes" id="UP000887560">
    <property type="component" value="Unplaced"/>
</dbReference>
<evidence type="ECO:0000259" key="10">
    <source>
        <dbReference type="PROSITE" id="PS50056"/>
    </source>
</evidence>
<dbReference type="GO" id="GO:0004726">
    <property type="term" value="F:non-membrane spanning protein tyrosine phosphatase activity"/>
    <property type="evidence" value="ECO:0007669"/>
    <property type="project" value="TreeGrafter"/>
</dbReference>
<dbReference type="Pfam" id="PF00102">
    <property type="entry name" value="Y_phosphatase"/>
    <property type="match status" value="3"/>
</dbReference>
<dbReference type="Gene3D" id="3.90.190.10">
    <property type="entry name" value="Protein tyrosine phosphatase superfamily"/>
    <property type="match status" value="2"/>
</dbReference>
<dbReference type="GO" id="GO:0035556">
    <property type="term" value="P:intracellular signal transduction"/>
    <property type="evidence" value="ECO:0007669"/>
    <property type="project" value="TreeGrafter"/>
</dbReference>
<dbReference type="InterPro" id="IPR000242">
    <property type="entry name" value="PTP_cat"/>
</dbReference>
<feature type="transmembrane region" description="Helical" evidence="7">
    <location>
        <begin position="93"/>
        <end position="114"/>
    </location>
</feature>
<dbReference type="PROSITE" id="PS00383">
    <property type="entry name" value="TYR_PHOSPHATASE_1"/>
    <property type="match status" value="1"/>
</dbReference>
<evidence type="ECO:0000256" key="4">
    <source>
        <dbReference type="ARBA" id="ARBA00022999"/>
    </source>
</evidence>
<keyword evidence="4 5" id="KW-0727">SH2 domain</keyword>
<keyword evidence="7" id="KW-1133">Transmembrane helix</keyword>
<evidence type="ECO:0000256" key="1">
    <source>
        <dbReference type="ARBA" id="ARBA00013064"/>
    </source>
</evidence>
<dbReference type="PANTHER" id="PTHR46257:SF3">
    <property type="entry name" value="TYROSINE-PROTEIN PHOSPHATASE CORKSCREW"/>
    <property type="match status" value="1"/>
</dbReference>
<dbReference type="InterPro" id="IPR000387">
    <property type="entry name" value="Tyr_Pase_dom"/>
</dbReference>
<dbReference type="SUPFAM" id="SSF56801">
    <property type="entry name" value="Acetyl-CoA synthetase-like"/>
    <property type="match status" value="1"/>
</dbReference>
<feature type="compositionally biased region" description="Basic and acidic residues" evidence="6">
    <location>
        <begin position="586"/>
        <end position="597"/>
    </location>
</feature>
<feature type="compositionally biased region" description="Polar residues" evidence="6">
    <location>
        <begin position="574"/>
        <end position="585"/>
    </location>
</feature>
<dbReference type="InterPro" id="IPR029021">
    <property type="entry name" value="Prot-tyrosine_phosphatase-like"/>
</dbReference>
<name>A0A915NSP1_9BILA</name>
<dbReference type="InterPro" id="IPR000980">
    <property type="entry name" value="SH2"/>
</dbReference>
<feature type="region of interest" description="Disordered" evidence="6">
    <location>
        <begin position="571"/>
        <end position="597"/>
    </location>
</feature>
<dbReference type="Gene3D" id="3.30.300.30">
    <property type="match status" value="1"/>
</dbReference>
<dbReference type="PROSITE" id="PS50056">
    <property type="entry name" value="TYR_PHOSPHATASE_2"/>
    <property type="match status" value="1"/>
</dbReference>
<dbReference type="SMART" id="SM00252">
    <property type="entry name" value="SH2"/>
    <property type="match status" value="2"/>
</dbReference>
<protein>
    <recommendedName>
        <fullName evidence="1">protein-tyrosine-phosphatase</fullName>
        <ecNumber evidence="1">3.1.3.48</ecNumber>
    </recommendedName>
</protein>
<dbReference type="InterPro" id="IPR052123">
    <property type="entry name" value="Non-rcpt_Tyr_Phosphatase"/>
</dbReference>
<dbReference type="EC" id="3.1.3.48" evidence="1"/>
<dbReference type="InterPro" id="IPR003595">
    <property type="entry name" value="Tyr_Pase_cat"/>
</dbReference>
<organism evidence="11 12">
    <name type="scientific">Meloidogyne floridensis</name>
    <dbReference type="NCBI Taxonomy" id="298350"/>
    <lineage>
        <taxon>Eukaryota</taxon>
        <taxon>Metazoa</taxon>
        <taxon>Ecdysozoa</taxon>
        <taxon>Nematoda</taxon>
        <taxon>Chromadorea</taxon>
        <taxon>Rhabditida</taxon>
        <taxon>Tylenchina</taxon>
        <taxon>Tylenchomorpha</taxon>
        <taxon>Tylenchoidea</taxon>
        <taxon>Meloidogynidae</taxon>
        <taxon>Meloidogyninae</taxon>
        <taxon>Meloidogyne</taxon>
    </lineage>
</organism>
<dbReference type="Gene3D" id="3.30.505.10">
    <property type="entry name" value="SH2 domain"/>
    <property type="match status" value="2"/>
</dbReference>
<evidence type="ECO:0000313" key="12">
    <source>
        <dbReference type="WBParaSite" id="scf7180000420545.g5439"/>
    </source>
</evidence>
<keyword evidence="7" id="KW-0812">Transmembrane</keyword>